<reference evidence="3" key="1">
    <citation type="submission" date="2017-01" db="EMBL/GenBank/DDBJ databases">
        <authorList>
            <person name="Varghese N."/>
            <person name="Submissions S."/>
        </authorList>
    </citation>
    <scope>NUCLEOTIDE SEQUENCE [LARGE SCALE GENOMIC DNA]</scope>
    <source>
        <strain evidence="3">DSM 19945</strain>
    </source>
</reference>
<evidence type="ECO:0000313" key="2">
    <source>
        <dbReference type="EMBL" id="SIT09954.1"/>
    </source>
</evidence>
<feature type="region of interest" description="Disordered" evidence="1">
    <location>
        <begin position="1"/>
        <end position="63"/>
    </location>
</feature>
<organism evidence="2 3">
    <name type="scientific">Rhodobacter aestuarii</name>
    <dbReference type="NCBI Taxonomy" id="453582"/>
    <lineage>
        <taxon>Bacteria</taxon>
        <taxon>Pseudomonadati</taxon>
        <taxon>Pseudomonadota</taxon>
        <taxon>Alphaproteobacteria</taxon>
        <taxon>Rhodobacterales</taxon>
        <taxon>Rhodobacter group</taxon>
        <taxon>Rhodobacter</taxon>
    </lineage>
</organism>
<dbReference type="RefSeq" id="WP_076485756.1">
    <property type="nucleotide sequence ID" value="NZ_FTOG01000010.1"/>
</dbReference>
<dbReference type="EMBL" id="FTOG01000010">
    <property type="protein sequence ID" value="SIT09954.1"/>
    <property type="molecule type" value="Genomic_DNA"/>
</dbReference>
<accession>A0A1N7PH59</accession>
<dbReference type="AlphaFoldDB" id="A0A1N7PH59"/>
<protein>
    <submittedName>
        <fullName evidence="2">Uncharacterized protein</fullName>
    </submittedName>
</protein>
<name>A0A1N7PH59_9RHOB</name>
<proteinExistence type="predicted"/>
<sequence>MTEDTTPTPQGKNARTAAPQSREERLAAQLRANLMRRKAQARQRDAAAGGVENEAESGSEGNQ</sequence>
<evidence type="ECO:0000313" key="3">
    <source>
        <dbReference type="Proteomes" id="UP000186221"/>
    </source>
</evidence>
<gene>
    <name evidence="2" type="ORF">SAMN05421580_1109</name>
</gene>
<keyword evidence="3" id="KW-1185">Reference proteome</keyword>
<dbReference type="Proteomes" id="UP000186221">
    <property type="component" value="Unassembled WGS sequence"/>
</dbReference>
<feature type="compositionally biased region" description="Polar residues" evidence="1">
    <location>
        <begin position="1"/>
        <end position="13"/>
    </location>
</feature>
<dbReference type="STRING" id="453582.SAMN05421580_1109"/>
<evidence type="ECO:0000256" key="1">
    <source>
        <dbReference type="SAM" id="MobiDB-lite"/>
    </source>
</evidence>